<accession>A0A9X0XDI1</accession>
<dbReference type="AlphaFoldDB" id="A0A9X0XDI1"/>
<dbReference type="RefSeq" id="WP_201825407.1">
    <property type="nucleotide sequence ID" value="NZ_JAERRA010000001.1"/>
</dbReference>
<evidence type="ECO:0000313" key="2">
    <source>
        <dbReference type="Proteomes" id="UP000643207"/>
    </source>
</evidence>
<organism evidence="1 2">
    <name type="scientific">Aquariibacter lacus</name>
    <dbReference type="NCBI Taxonomy" id="2801332"/>
    <lineage>
        <taxon>Bacteria</taxon>
        <taxon>Pseudomonadati</taxon>
        <taxon>Pseudomonadota</taxon>
        <taxon>Betaproteobacteria</taxon>
        <taxon>Burkholderiales</taxon>
        <taxon>Sphaerotilaceae</taxon>
        <taxon>Aquariibacter</taxon>
    </lineage>
</organism>
<sequence length="213" mass="24126">MGGFGSGRRFGKACTDDMQALDVRKLQRQRVLTPGNSLTWSRPVNGDTCATINLLVGADRVTLNYRTRQRGGDWRPMSYTVPLAWTACNYGGRRAWWLCPAAGCGRRVAVLYGGAVFACRHCHRLAYRCQRETDDDRATRRADKIRRRLDWEPGILNGNGLKPKGMHWRTFERLQSLHDAHVNVALAGMSAKLGLLQTRLGDIDADLDRWRNR</sequence>
<proteinExistence type="predicted"/>
<dbReference type="EMBL" id="JAERRA010000001">
    <property type="protein sequence ID" value="MBL0719849.1"/>
    <property type="molecule type" value="Genomic_DNA"/>
</dbReference>
<reference evidence="1 2" key="1">
    <citation type="submission" date="2021-01" db="EMBL/GenBank/DDBJ databases">
        <title>Piscinibacter sp. Jin2 Genome sequencing and assembly.</title>
        <authorList>
            <person name="Kim I."/>
        </authorList>
    </citation>
    <scope>NUCLEOTIDE SEQUENCE [LARGE SCALE GENOMIC DNA]</scope>
    <source>
        <strain evidence="1 2">Jin2</strain>
    </source>
</reference>
<evidence type="ECO:0000313" key="1">
    <source>
        <dbReference type="EMBL" id="MBL0719849.1"/>
    </source>
</evidence>
<gene>
    <name evidence="1" type="ORF">JI742_08100</name>
</gene>
<name>A0A9X0XDI1_9BURK</name>
<dbReference type="Proteomes" id="UP000643207">
    <property type="component" value="Unassembled WGS sequence"/>
</dbReference>
<comment type="caution">
    <text evidence="1">The sequence shown here is derived from an EMBL/GenBank/DDBJ whole genome shotgun (WGS) entry which is preliminary data.</text>
</comment>
<keyword evidence="2" id="KW-1185">Reference proteome</keyword>
<protein>
    <submittedName>
        <fullName evidence="1">Uncharacterized protein</fullName>
    </submittedName>
</protein>